<keyword evidence="3" id="KW-1185">Reference proteome</keyword>
<feature type="compositionally biased region" description="Basic and acidic residues" evidence="1">
    <location>
        <begin position="365"/>
        <end position="378"/>
    </location>
</feature>
<name>A0A9P7FT18_9AGAR</name>
<evidence type="ECO:0000313" key="2">
    <source>
        <dbReference type="EMBL" id="KAG5638072.1"/>
    </source>
</evidence>
<feature type="region of interest" description="Disordered" evidence="1">
    <location>
        <begin position="353"/>
        <end position="378"/>
    </location>
</feature>
<dbReference type="Proteomes" id="UP000717328">
    <property type="component" value="Unassembled WGS sequence"/>
</dbReference>
<accession>A0A9P7FT18</accession>
<evidence type="ECO:0000256" key="1">
    <source>
        <dbReference type="SAM" id="MobiDB-lite"/>
    </source>
</evidence>
<evidence type="ECO:0000313" key="3">
    <source>
        <dbReference type="Proteomes" id="UP000717328"/>
    </source>
</evidence>
<dbReference type="Pfam" id="PF09692">
    <property type="entry name" value="Arb1"/>
    <property type="match status" value="1"/>
</dbReference>
<reference evidence="2" key="1">
    <citation type="submission" date="2021-02" db="EMBL/GenBank/DDBJ databases">
        <authorList>
            <person name="Nieuwenhuis M."/>
            <person name="Van De Peppel L.J.J."/>
        </authorList>
    </citation>
    <scope>NUCLEOTIDE SEQUENCE</scope>
    <source>
        <strain evidence="2">D49</strain>
    </source>
</reference>
<dbReference type="GO" id="GO:0031047">
    <property type="term" value="P:regulatory ncRNA-mediated gene silencing"/>
    <property type="evidence" value="ECO:0007669"/>
    <property type="project" value="InterPro"/>
</dbReference>
<feature type="region of interest" description="Disordered" evidence="1">
    <location>
        <begin position="166"/>
        <end position="215"/>
    </location>
</feature>
<feature type="compositionally biased region" description="Acidic residues" evidence="1">
    <location>
        <begin position="171"/>
        <end position="188"/>
    </location>
</feature>
<comment type="caution">
    <text evidence="2">The sequence shown here is derived from an EMBL/GenBank/DDBJ whole genome shotgun (WGS) entry which is preliminary data.</text>
</comment>
<organism evidence="2 3">
    <name type="scientific">Sphagnurus paluster</name>
    <dbReference type="NCBI Taxonomy" id="117069"/>
    <lineage>
        <taxon>Eukaryota</taxon>
        <taxon>Fungi</taxon>
        <taxon>Dikarya</taxon>
        <taxon>Basidiomycota</taxon>
        <taxon>Agaricomycotina</taxon>
        <taxon>Agaricomycetes</taxon>
        <taxon>Agaricomycetidae</taxon>
        <taxon>Agaricales</taxon>
        <taxon>Tricholomatineae</taxon>
        <taxon>Lyophyllaceae</taxon>
        <taxon>Sphagnurus</taxon>
    </lineage>
</organism>
<protein>
    <submittedName>
        <fullName evidence="2">Uncharacterized protein</fullName>
    </submittedName>
</protein>
<feature type="region of interest" description="Disordered" evidence="1">
    <location>
        <begin position="597"/>
        <end position="621"/>
    </location>
</feature>
<dbReference type="EMBL" id="JABCKI010005783">
    <property type="protein sequence ID" value="KAG5638072.1"/>
    <property type="molecule type" value="Genomic_DNA"/>
</dbReference>
<dbReference type="OrthoDB" id="435402at2759"/>
<dbReference type="GO" id="GO:0033167">
    <property type="term" value="C:ARC complex"/>
    <property type="evidence" value="ECO:0007669"/>
    <property type="project" value="InterPro"/>
</dbReference>
<dbReference type="InterPro" id="IPR018606">
    <property type="entry name" value="Arb1"/>
</dbReference>
<dbReference type="AlphaFoldDB" id="A0A9P7FT18"/>
<feature type="region of interest" description="Disordered" evidence="1">
    <location>
        <begin position="663"/>
        <end position="684"/>
    </location>
</feature>
<sequence>MSAEPLSIDDRLTFPPFPTVPPGVTIIPFKDFKERGIQMFAADAGDDVERDGLGIPTVELRVKHNTDSCKTETKRKRRVAKAKQARAAAAASGVRREWWEVWADTEDSKMSGPYNPQVQAIDRLYEAATDFRKSRTWPPGGTGISSCWDQFRLFVGLLANTPVWTRKDKEEEADQGSDSDIDGDDEAAFEDKPAPPPVSGKRPRARPPYALYGTEPVPVTSDEEVRALLANEANRREEQVVEFLNDPEHKMRVFLSSYIRQQGLIWTDKNLVTIPRLLDFFVRFLLRNRVFPEPEFERPFTRSLDVIALAQKELILTSKIAKQLPDDFARACKSLWGQRAEGYKPLAGIVLDVQPDDKPEEDGERDAKRAKLDAEDEARVKDEDIDDVKIAVDQFEEELKASNVEVLKVDDILKDAKKLEAIRDNLNPDIDTVPAWAKDESWGPSATGEAADWGSSTNTAWGDDSVWGPTADTTNSADEPDFWAPAPIDWTPPPPVTHFRWLGPTALPLTHTPGAVEVSMRRIKAFSAPPAPGTAPKSPLAPNGPDADAVDAELEHQFATIVLAPWLDWDRAQGEMPHLATPRILDTSRGPIRGVIGPEGRVEPEENGNGEAVVEDGKLKPHDPLNDDITLLVEPEAVPLLSVGLGLAGTWVQIAREQDFVDDAGKKKKKKAKKPPLSYLNNMV</sequence>
<gene>
    <name evidence="2" type="ORF">H0H81_001921</name>
</gene>
<feature type="region of interest" description="Disordered" evidence="1">
    <location>
        <begin position="435"/>
        <end position="460"/>
    </location>
</feature>
<feature type="region of interest" description="Disordered" evidence="1">
    <location>
        <begin position="527"/>
        <end position="548"/>
    </location>
</feature>
<proteinExistence type="predicted"/>
<reference evidence="2" key="2">
    <citation type="submission" date="2021-10" db="EMBL/GenBank/DDBJ databases">
        <title>Phylogenomics reveals ancestral predisposition of the termite-cultivated fungus Termitomyces towards a domesticated lifestyle.</title>
        <authorList>
            <person name="Auxier B."/>
            <person name="Grum-Grzhimaylo A."/>
            <person name="Cardenas M.E."/>
            <person name="Lodge J.D."/>
            <person name="Laessoe T."/>
            <person name="Pedersen O."/>
            <person name="Smith M.E."/>
            <person name="Kuyper T.W."/>
            <person name="Franco-Molano E.A."/>
            <person name="Baroni T.J."/>
            <person name="Aanen D.K."/>
        </authorList>
    </citation>
    <scope>NUCLEOTIDE SEQUENCE</scope>
    <source>
        <strain evidence="2">D49</strain>
    </source>
</reference>